<proteinExistence type="predicted"/>
<name>A0A7W4NFT3_GLUDI</name>
<dbReference type="RefSeq" id="WP_012222633.1">
    <property type="nucleotide sequence ID" value="NZ_JABEQG010000020.1"/>
</dbReference>
<dbReference type="SMART" id="SM00347">
    <property type="entry name" value="HTH_MARR"/>
    <property type="match status" value="1"/>
</dbReference>
<organism evidence="1 2">
    <name type="scientific">Gluconacetobacter diazotrophicus</name>
    <name type="common">Acetobacter diazotrophicus</name>
    <dbReference type="NCBI Taxonomy" id="33996"/>
    <lineage>
        <taxon>Bacteria</taxon>
        <taxon>Pseudomonadati</taxon>
        <taxon>Pseudomonadota</taxon>
        <taxon>Alphaproteobacteria</taxon>
        <taxon>Acetobacterales</taxon>
        <taxon>Acetobacteraceae</taxon>
        <taxon>Gluconacetobacter</taxon>
    </lineage>
</organism>
<dbReference type="Gene3D" id="1.10.10.10">
    <property type="entry name" value="Winged helix-like DNA-binding domain superfamily/Winged helix DNA-binding domain"/>
    <property type="match status" value="1"/>
</dbReference>
<dbReference type="OMA" id="REQTHPN"/>
<dbReference type="AlphaFoldDB" id="A0A7W4NFT3"/>
<dbReference type="Pfam" id="PF12802">
    <property type="entry name" value="MarR_2"/>
    <property type="match status" value="1"/>
</dbReference>
<dbReference type="Gene3D" id="1.10.287.100">
    <property type="match status" value="1"/>
</dbReference>
<dbReference type="SUPFAM" id="SSF46785">
    <property type="entry name" value="Winged helix' DNA-binding domain"/>
    <property type="match status" value="1"/>
</dbReference>
<dbReference type="InterPro" id="IPR036388">
    <property type="entry name" value="WH-like_DNA-bd_sf"/>
</dbReference>
<dbReference type="PANTHER" id="PTHR39515">
    <property type="entry name" value="CONSERVED PROTEIN"/>
    <property type="match status" value="1"/>
</dbReference>
<comment type="caution">
    <text evidence="1">The sequence shown here is derived from an EMBL/GenBank/DDBJ whole genome shotgun (WGS) entry which is preliminary data.</text>
</comment>
<accession>A0A7W4NFT3</accession>
<dbReference type="GO" id="GO:0003700">
    <property type="term" value="F:DNA-binding transcription factor activity"/>
    <property type="evidence" value="ECO:0007669"/>
    <property type="project" value="InterPro"/>
</dbReference>
<evidence type="ECO:0000313" key="1">
    <source>
        <dbReference type="EMBL" id="MBB2156914.1"/>
    </source>
</evidence>
<reference evidence="1 2" key="1">
    <citation type="submission" date="2020-04" db="EMBL/GenBank/DDBJ databases">
        <title>Description of novel Gluconacetobacter.</title>
        <authorList>
            <person name="Sombolestani A."/>
        </authorList>
    </citation>
    <scope>NUCLEOTIDE SEQUENCE [LARGE SCALE GENOMIC DNA]</scope>
    <source>
        <strain evidence="1 2">LMG 7603</strain>
    </source>
</reference>
<evidence type="ECO:0000313" key="2">
    <source>
        <dbReference type="Proteomes" id="UP000550787"/>
    </source>
</evidence>
<protein>
    <submittedName>
        <fullName evidence="1">MarR family transcriptional regulator</fullName>
    </submittedName>
</protein>
<dbReference type="PANTHER" id="PTHR39515:SF2">
    <property type="entry name" value="HTH-TYPE TRANSCRIPTIONAL REGULATOR RV0880"/>
    <property type="match status" value="1"/>
</dbReference>
<dbReference type="Proteomes" id="UP000550787">
    <property type="component" value="Unassembled WGS sequence"/>
</dbReference>
<sequence>MVSEPSDSESARAFALAAELRLVLGALVRRLREQADAGDLTSAQKSVLLRLERDGPMTGSALARAEAMRPQSMGAIIAALLAAGHVSATPDPSDGRQTIVSLTDRFRHWIGAGRAARQDWLFRTVQARLTAPEQDQLAAAVDLLKRLLDP</sequence>
<dbReference type="InterPro" id="IPR000835">
    <property type="entry name" value="HTH_MarR-typ"/>
</dbReference>
<gene>
    <name evidence="1" type="ORF">HLH33_11435</name>
</gene>
<dbReference type="EMBL" id="JABEQG010000020">
    <property type="protein sequence ID" value="MBB2156914.1"/>
    <property type="molecule type" value="Genomic_DNA"/>
</dbReference>
<dbReference type="InterPro" id="IPR052526">
    <property type="entry name" value="HTH-type_Bedaq_tolerance"/>
</dbReference>
<dbReference type="PROSITE" id="PS50995">
    <property type="entry name" value="HTH_MARR_2"/>
    <property type="match status" value="1"/>
</dbReference>
<dbReference type="InterPro" id="IPR036390">
    <property type="entry name" value="WH_DNA-bd_sf"/>
</dbReference>